<evidence type="ECO:0000256" key="1">
    <source>
        <dbReference type="SAM" id="SignalP"/>
    </source>
</evidence>
<dbReference type="Gene3D" id="3.40.710.10">
    <property type="entry name" value="DD-peptidase/beta-lactamase superfamily"/>
    <property type="match status" value="1"/>
</dbReference>
<dbReference type="Pfam" id="PF13354">
    <property type="entry name" value="Beta-lactamase2"/>
    <property type="match status" value="1"/>
</dbReference>
<evidence type="ECO:0000313" key="3">
    <source>
        <dbReference type="EMBL" id="UNM13239.1"/>
    </source>
</evidence>
<dbReference type="PANTHER" id="PTHR35333">
    <property type="entry name" value="BETA-LACTAMASE"/>
    <property type="match status" value="1"/>
</dbReference>
<sequence>MLTVPLPLRARCRDLVAGVAAFLISFYASATPPAASHREEARATSPPAAQARICTSAQPQLARQLERNLHRTLSQNAGSVAVALQDEHTHTHCAFRSRVPFDSASVVKVTVLGALLHQTSLARRSLTAEERQLAASMITHSDNAATSVLWNRIGRSGLELFARAAGMHSTRFGPGGLWGLTQITAEDQLALLALLRTRNAVLDDTARSYATNLMRHVVPEQRWGVTAGFPGSSPAAVKNGWLPRSQRQWRVHSIGTFHAEGASYSLVILSDGNRLFSQGKDSIEELARVIHEGLEKYRKNTHYELASK</sequence>
<feature type="signal peptide" evidence="1">
    <location>
        <begin position="1"/>
        <end position="30"/>
    </location>
</feature>
<dbReference type="InterPro" id="IPR045155">
    <property type="entry name" value="Beta-lactam_cat"/>
</dbReference>
<protein>
    <submittedName>
        <fullName evidence="3">Serine hydrolase</fullName>
    </submittedName>
</protein>
<name>A0ABY3WP42_9ACTN</name>
<feature type="chain" id="PRO_5046486031" evidence="1">
    <location>
        <begin position="31"/>
        <end position="308"/>
    </location>
</feature>
<keyword evidence="1" id="KW-0732">Signal</keyword>
<keyword evidence="3" id="KW-0378">Hydrolase</keyword>
<dbReference type="SUPFAM" id="SSF56601">
    <property type="entry name" value="beta-lactamase/transpeptidase-like"/>
    <property type="match status" value="1"/>
</dbReference>
<proteinExistence type="predicted"/>
<evidence type="ECO:0000313" key="4">
    <source>
        <dbReference type="Proteomes" id="UP000828924"/>
    </source>
</evidence>
<evidence type="ECO:0000259" key="2">
    <source>
        <dbReference type="Pfam" id="PF13354"/>
    </source>
</evidence>
<accession>A0ABY3WP42</accession>
<dbReference type="GO" id="GO:0016787">
    <property type="term" value="F:hydrolase activity"/>
    <property type="evidence" value="ECO:0007669"/>
    <property type="project" value="UniProtKB-KW"/>
</dbReference>
<dbReference type="EMBL" id="CP071872">
    <property type="protein sequence ID" value="UNM13239.1"/>
    <property type="molecule type" value="Genomic_DNA"/>
</dbReference>
<dbReference type="PANTHER" id="PTHR35333:SF3">
    <property type="entry name" value="BETA-LACTAMASE-TYPE TRANSPEPTIDASE FOLD CONTAINING PROTEIN"/>
    <property type="match status" value="1"/>
</dbReference>
<feature type="domain" description="Beta-lactamase class A catalytic" evidence="2">
    <location>
        <begin position="131"/>
        <end position="269"/>
    </location>
</feature>
<dbReference type="InterPro" id="IPR012338">
    <property type="entry name" value="Beta-lactam/transpept-like"/>
</dbReference>
<organism evidence="3 4">
    <name type="scientific">Streptomyces formicae</name>
    <dbReference type="NCBI Taxonomy" id="1616117"/>
    <lineage>
        <taxon>Bacteria</taxon>
        <taxon>Bacillati</taxon>
        <taxon>Actinomycetota</taxon>
        <taxon>Actinomycetes</taxon>
        <taxon>Kitasatosporales</taxon>
        <taxon>Streptomycetaceae</taxon>
        <taxon>Streptomyces</taxon>
    </lineage>
</organism>
<reference evidence="3 4" key="1">
    <citation type="submission" date="2021-03" db="EMBL/GenBank/DDBJ databases">
        <title>Complete genome of Streptomyces formicae strain 1H-GS9 (DSM 100524).</title>
        <authorList>
            <person name="Atanasov K.E."/>
            <person name="Altabella T."/>
            <person name="Ferrer A."/>
        </authorList>
    </citation>
    <scope>NUCLEOTIDE SEQUENCE [LARGE SCALE GENOMIC DNA]</scope>
    <source>
        <strain evidence="3 4">1H-GS9</strain>
    </source>
</reference>
<gene>
    <name evidence="3" type="ORF">J4032_18635</name>
</gene>
<dbReference type="RefSeq" id="WP_242331969.1">
    <property type="nucleotide sequence ID" value="NZ_CP071872.1"/>
</dbReference>
<dbReference type="Proteomes" id="UP000828924">
    <property type="component" value="Chromosome"/>
</dbReference>
<dbReference type="InterPro" id="IPR000871">
    <property type="entry name" value="Beta-lactam_class-A"/>
</dbReference>
<keyword evidence="4" id="KW-1185">Reference proteome</keyword>